<dbReference type="EMBL" id="ML994638">
    <property type="protein sequence ID" value="KAF2184368.1"/>
    <property type="molecule type" value="Genomic_DNA"/>
</dbReference>
<dbReference type="InterPro" id="IPR036565">
    <property type="entry name" value="Mur-like_cat_sf"/>
</dbReference>
<evidence type="ECO:0000256" key="7">
    <source>
        <dbReference type="SAM" id="MobiDB-lite"/>
    </source>
</evidence>
<evidence type="ECO:0000256" key="2">
    <source>
        <dbReference type="ARBA" id="ARBA00022598"/>
    </source>
</evidence>
<feature type="compositionally biased region" description="Basic and acidic residues" evidence="7">
    <location>
        <begin position="455"/>
        <end position="469"/>
    </location>
</feature>
<evidence type="ECO:0000256" key="1">
    <source>
        <dbReference type="ARBA" id="ARBA00008276"/>
    </source>
</evidence>
<dbReference type="GO" id="GO:0004326">
    <property type="term" value="F:tetrahydrofolylpolyglutamate synthase activity"/>
    <property type="evidence" value="ECO:0007669"/>
    <property type="project" value="InterPro"/>
</dbReference>
<dbReference type="GO" id="GO:0046872">
    <property type="term" value="F:metal ion binding"/>
    <property type="evidence" value="ECO:0007669"/>
    <property type="project" value="UniProtKB-KW"/>
</dbReference>
<dbReference type="InterPro" id="IPR001645">
    <property type="entry name" value="Folylpolyglutamate_synth"/>
</dbReference>
<evidence type="ECO:0000256" key="6">
    <source>
        <dbReference type="ARBA" id="ARBA00022842"/>
    </source>
</evidence>
<dbReference type="AlphaFoldDB" id="A0A6A6E1K3"/>
<dbReference type="PANTHER" id="PTHR11136:SF0">
    <property type="entry name" value="DIHYDROFOLATE SYNTHETASE-RELATED"/>
    <property type="match status" value="1"/>
</dbReference>
<dbReference type="OrthoDB" id="5212574at2759"/>
<keyword evidence="3" id="KW-0479">Metal-binding</keyword>
<dbReference type="GO" id="GO:0005524">
    <property type="term" value="F:ATP binding"/>
    <property type="evidence" value="ECO:0007669"/>
    <property type="project" value="UniProtKB-KW"/>
</dbReference>
<evidence type="ECO:0000313" key="8">
    <source>
        <dbReference type="EMBL" id="KAF2184368.1"/>
    </source>
</evidence>
<dbReference type="InterPro" id="IPR036615">
    <property type="entry name" value="Mur_ligase_C_dom_sf"/>
</dbReference>
<dbReference type="Gene3D" id="3.40.1190.10">
    <property type="entry name" value="Mur-like, catalytic domain"/>
    <property type="match status" value="1"/>
</dbReference>
<keyword evidence="4" id="KW-0547">Nucleotide-binding</keyword>
<protein>
    <submittedName>
        <fullName evidence="8">FolC bifunctional protein</fullName>
    </submittedName>
</protein>
<evidence type="ECO:0000256" key="4">
    <source>
        <dbReference type="ARBA" id="ARBA00022741"/>
    </source>
</evidence>
<evidence type="ECO:0000256" key="3">
    <source>
        <dbReference type="ARBA" id="ARBA00022723"/>
    </source>
</evidence>
<dbReference type="UniPathway" id="UPA00850"/>
<dbReference type="PROSITE" id="PS01012">
    <property type="entry name" value="FOLYLPOLYGLU_SYNT_2"/>
    <property type="match status" value="1"/>
</dbReference>
<dbReference type="Gene3D" id="3.90.190.20">
    <property type="entry name" value="Mur ligase, C-terminal domain"/>
    <property type="match status" value="1"/>
</dbReference>
<keyword evidence="2" id="KW-0436">Ligase</keyword>
<sequence length="491" mass="55263">MIQPGLERIGLLLKNVKLPWKAIHVAGTNGKGSICAYASNLLTLRTVRVGRFTSPHLLDRWDCIAINEEPIKESTFKEVEKRFLQLNEEQNIKASEFEILTATAFQLFNDLGVDIGVVEVGMGGKLDATNILNNQAVSVISKISYDHQNFLGNTLEEIVTHKAGILRPGVPYVVNPRNEWHIQIYIDDIAKEVGAGPRIDLDSEDLRVNLYRTKIWNKNTHKLVGFQKDNAVLAYVAVVEALKAIGQPSSKAWELVPGLKKKFPGRMQIVKPALIFGSYREVLVDGAHNEDAAMILAQYVNQKLRPGNRKPHSRPVTWLLAMSDGRDARKFLSHLLRSRDNVVTVEFGPVDGMPWVKPMDSKDLLRTVHDIHPDMTGFCNGSDVLRALFTAKHLAELTDSQVVVTGSLYLIADVLRIHKHQNGFTKLNEINAQERHRVHNAYSAGGLQRKPRSPQKKEKTSEESERELLQQEIEKLERELKDVEKEEGSIP</sequence>
<proteinExistence type="inferred from homology"/>
<dbReference type="GO" id="GO:0008841">
    <property type="term" value="F:dihydrofolate synthase activity"/>
    <property type="evidence" value="ECO:0007669"/>
    <property type="project" value="TreeGrafter"/>
</dbReference>
<feature type="region of interest" description="Disordered" evidence="7">
    <location>
        <begin position="441"/>
        <end position="469"/>
    </location>
</feature>
<dbReference type="GO" id="GO:0005829">
    <property type="term" value="C:cytosol"/>
    <property type="evidence" value="ECO:0007669"/>
    <property type="project" value="TreeGrafter"/>
</dbReference>
<dbReference type="Proteomes" id="UP000800200">
    <property type="component" value="Unassembled WGS sequence"/>
</dbReference>
<dbReference type="NCBIfam" id="TIGR01499">
    <property type="entry name" value="folC"/>
    <property type="match status" value="1"/>
</dbReference>
<name>A0A6A6E1K3_9PEZI</name>
<reference evidence="8" key="1">
    <citation type="journal article" date="2020" name="Stud. Mycol.">
        <title>101 Dothideomycetes genomes: a test case for predicting lifestyles and emergence of pathogens.</title>
        <authorList>
            <person name="Haridas S."/>
            <person name="Albert R."/>
            <person name="Binder M."/>
            <person name="Bloem J."/>
            <person name="Labutti K."/>
            <person name="Salamov A."/>
            <person name="Andreopoulos B."/>
            <person name="Baker S."/>
            <person name="Barry K."/>
            <person name="Bills G."/>
            <person name="Bluhm B."/>
            <person name="Cannon C."/>
            <person name="Castanera R."/>
            <person name="Culley D."/>
            <person name="Daum C."/>
            <person name="Ezra D."/>
            <person name="Gonzalez J."/>
            <person name="Henrissat B."/>
            <person name="Kuo A."/>
            <person name="Liang C."/>
            <person name="Lipzen A."/>
            <person name="Lutzoni F."/>
            <person name="Magnuson J."/>
            <person name="Mondo S."/>
            <person name="Nolan M."/>
            <person name="Ohm R."/>
            <person name="Pangilinan J."/>
            <person name="Park H.-J."/>
            <person name="Ramirez L."/>
            <person name="Alfaro M."/>
            <person name="Sun H."/>
            <person name="Tritt A."/>
            <person name="Yoshinaga Y."/>
            <person name="Zwiers L.-H."/>
            <person name="Turgeon B."/>
            <person name="Goodwin S."/>
            <person name="Spatafora J."/>
            <person name="Crous P."/>
            <person name="Grigoriev I."/>
        </authorList>
    </citation>
    <scope>NUCLEOTIDE SEQUENCE</scope>
    <source>
        <strain evidence="8">CBS 207.26</strain>
    </source>
</reference>
<dbReference type="SUPFAM" id="SSF53244">
    <property type="entry name" value="MurD-like peptide ligases, peptide-binding domain"/>
    <property type="match status" value="1"/>
</dbReference>
<dbReference type="PANTHER" id="PTHR11136">
    <property type="entry name" value="FOLYLPOLYGLUTAMATE SYNTHASE-RELATED"/>
    <property type="match status" value="1"/>
</dbReference>
<accession>A0A6A6E1K3</accession>
<evidence type="ECO:0000256" key="5">
    <source>
        <dbReference type="ARBA" id="ARBA00022840"/>
    </source>
</evidence>
<keyword evidence="6" id="KW-0460">Magnesium</keyword>
<keyword evidence="9" id="KW-1185">Reference proteome</keyword>
<organism evidence="8 9">
    <name type="scientific">Zopfia rhizophila CBS 207.26</name>
    <dbReference type="NCBI Taxonomy" id="1314779"/>
    <lineage>
        <taxon>Eukaryota</taxon>
        <taxon>Fungi</taxon>
        <taxon>Dikarya</taxon>
        <taxon>Ascomycota</taxon>
        <taxon>Pezizomycotina</taxon>
        <taxon>Dothideomycetes</taxon>
        <taxon>Dothideomycetes incertae sedis</taxon>
        <taxon>Zopfiaceae</taxon>
        <taxon>Zopfia</taxon>
    </lineage>
</organism>
<dbReference type="SUPFAM" id="SSF53623">
    <property type="entry name" value="MurD-like peptide ligases, catalytic domain"/>
    <property type="match status" value="1"/>
</dbReference>
<gene>
    <name evidence="8" type="ORF">K469DRAFT_182252</name>
</gene>
<dbReference type="GO" id="GO:0005739">
    <property type="term" value="C:mitochondrion"/>
    <property type="evidence" value="ECO:0007669"/>
    <property type="project" value="TreeGrafter"/>
</dbReference>
<keyword evidence="5" id="KW-0067">ATP-binding</keyword>
<comment type="similarity">
    <text evidence="1">Belongs to the folylpolyglutamate synthase family.</text>
</comment>
<dbReference type="InterPro" id="IPR018109">
    <property type="entry name" value="Folylpolyglutamate_synth_CS"/>
</dbReference>
<evidence type="ECO:0000313" key="9">
    <source>
        <dbReference type="Proteomes" id="UP000800200"/>
    </source>
</evidence>